<keyword evidence="3" id="KW-1185">Reference proteome</keyword>
<feature type="region of interest" description="Disordered" evidence="1">
    <location>
        <begin position="1"/>
        <end position="53"/>
    </location>
</feature>
<evidence type="ECO:0000313" key="2">
    <source>
        <dbReference type="EMBL" id="PKY05562.1"/>
    </source>
</evidence>
<dbReference type="Proteomes" id="UP000234254">
    <property type="component" value="Unassembled WGS sequence"/>
</dbReference>
<organism evidence="2 3">
    <name type="scientific">Aspergillus campestris (strain IBT 28561)</name>
    <dbReference type="NCBI Taxonomy" id="1392248"/>
    <lineage>
        <taxon>Eukaryota</taxon>
        <taxon>Fungi</taxon>
        <taxon>Dikarya</taxon>
        <taxon>Ascomycota</taxon>
        <taxon>Pezizomycotina</taxon>
        <taxon>Eurotiomycetes</taxon>
        <taxon>Eurotiomycetidae</taxon>
        <taxon>Eurotiales</taxon>
        <taxon>Aspergillaceae</taxon>
        <taxon>Aspergillus</taxon>
        <taxon>Aspergillus subgen. Circumdati</taxon>
    </lineage>
</organism>
<dbReference type="GeneID" id="36544434"/>
<dbReference type="EMBL" id="MSFM01000004">
    <property type="protein sequence ID" value="PKY05562.1"/>
    <property type="molecule type" value="Genomic_DNA"/>
</dbReference>
<name>A0A2I1D6Q9_ASPC2</name>
<feature type="compositionally biased region" description="Acidic residues" evidence="1">
    <location>
        <begin position="31"/>
        <end position="42"/>
    </location>
</feature>
<dbReference type="VEuPathDB" id="FungiDB:P168DRAFT_289020"/>
<reference evidence="2" key="1">
    <citation type="submission" date="2016-12" db="EMBL/GenBank/DDBJ databases">
        <title>The genomes of Aspergillus section Nigri reveals drivers in fungal speciation.</title>
        <authorList>
            <consortium name="DOE Joint Genome Institute"/>
            <person name="Vesth T.C."/>
            <person name="Nybo J."/>
            <person name="Theobald S."/>
            <person name="Brandl J."/>
            <person name="Frisvad J.C."/>
            <person name="Nielsen K.F."/>
            <person name="Lyhne E.K."/>
            <person name="Kogle M.E."/>
            <person name="Kuo A."/>
            <person name="Riley R."/>
            <person name="Clum A."/>
            <person name="Nolan M."/>
            <person name="Lipzen A."/>
            <person name="Salamov A."/>
            <person name="Henrissat B."/>
            <person name="Wiebenga A."/>
            <person name="De vries R.P."/>
            <person name="Grigoriev I.V."/>
            <person name="Mortensen U.H."/>
            <person name="Andersen M.R."/>
            <person name="Baker S.E."/>
        </authorList>
    </citation>
    <scope>NUCLEOTIDE SEQUENCE</scope>
    <source>
        <strain evidence="2">IBT 28561</strain>
    </source>
</reference>
<evidence type="ECO:0000313" key="3">
    <source>
        <dbReference type="Proteomes" id="UP000234254"/>
    </source>
</evidence>
<accession>A0A2I1D6Q9</accession>
<sequence length="53" mass="5781">MATNINSKPTTPGCDGLRKKPKDAESKSDLEDNQISDEDSNDETPSGKRKLMS</sequence>
<dbReference type="RefSeq" id="XP_024694156.1">
    <property type="nucleotide sequence ID" value="XM_024836910.1"/>
</dbReference>
<evidence type="ECO:0000256" key="1">
    <source>
        <dbReference type="SAM" id="MobiDB-lite"/>
    </source>
</evidence>
<feature type="compositionally biased region" description="Polar residues" evidence="1">
    <location>
        <begin position="1"/>
        <end position="10"/>
    </location>
</feature>
<proteinExistence type="predicted"/>
<comment type="caution">
    <text evidence="2">The sequence shown here is derived from an EMBL/GenBank/DDBJ whole genome shotgun (WGS) entry which is preliminary data.</text>
</comment>
<feature type="compositionally biased region" description="Basic and acidic residues" evidence="1">
    <location>
        <begin position="16"/>
        <end position="30"/>
    </location>
</feature>
<protein>
    <submittedName>
        <fullName evidence="2">Uncharacterized protein</fullName>
    </submittedName>
</protein>
<dbReference type="AlphaFoldDB" id="A0A2I1D6Q9"/>
<gene>
    <name evidence="2" type="ORF">P168DRAFT_289020</name>
</gene>